<evidence type="ECO:0000313" key="2">
    <source>
        <dbReference type="EMBL" id="APW59787.1"/>
    </source>
</evidence>
<dbReference type="OrthoDB" id="283096at2"/>
<dbReference type="InterPro" id="IPR011009">
    <property type="entry name" value="Kinase-like_dom_sf"/>
</dbReference>
<dbReference type="AlphaFoldDB" id="A0A1U7CLJ8"/>
<dbReference type="InterPro" id="IPR002575">
    <property type="entry name" value="Aminoglycoside_PTrfase"/>
</dbReference>
<dbReference type="RefSeq" id="WP_076343978.1">
    <property type="nucleotide sequence ID" value="NZ_CP019082.1"/>
</dbReference>
<dbReference type="EMBL" id="CP019082">
    <property type="protein sequence ID" value="APW59787.1"/>
    <property type="molecule type" value="Genomic_DNA"/>
</dbReference>
<proteinExistence type="predicted"/>
<dbReference type="SUPFAM" id="SSF56112">
    <property type="entry name" value="Protein kinase-like (PK-like)"/>
    <property type="match status" value="1"/>
</dbReference>
<evidence type="ECO:0000259" key="1">
    <source>
        <dbReference type="Pfam" id="PF01636"/>
    </source>
</evidence>
<organism evidence="2 3">
    <name type="scientific">Paludisphaera borealis</name>
    <dbReference type="NCBI Taxonomy" id="1387353"/>
    <lineage>
        <taxon>Bacteria</taxon>
        <taxon>Pseudomonadati</taxon>
        <taxon>Planctomycetota</taxon>
        <taxon>Planctomycetia</taxon>
        <taxon>Isosphaerales</taxon>
        <taxon>Isosphaeraceae</taxon>
        <taxon>Paludisphaera</taxon>
    </lineage>
</organism>
<dbReference type="Gene3D" id="3.90.1200.10">
    <property type="match status" value="1"/>
</dbReference>
<dbReference type="STRING" id="1387353.BSF38_01243"/>
<feature type="domain" description="Aminoglycoside phosphotransferase" evidence="1">
    <location>
        <begin position="30"/>
        <end position="268"/>
    </location>
</feature>
<dbReference type="Proteomes" id="UP000186309">
    <property type="component" value="Chromosome"/>
</dbReference>
<dbReference type="Pfam" id="PF01636">
    <property type="entry name" value="APH"/>
    <property type="match status" value="1"/>
</dbReference>
<gene>
    <name evidence="2" type="ORF">BSF38_01243</name>
</gene>
<sequence length="333" mass="37026">MTSDAPKRLLERYGRDLQPVDVLRPLGGFGGHSGSRLWRYTSASGERLVRAWPEAGQRRERIETIHGWLREAGDLAFVPLPILALDGRTVQELQGTCWEVTPWLAGSADASRPPRVERVRAAFRALGEFHVRLAKDASLGRSPGLILRCEELERLTAGGFDKIEADLNSGADDPCRPTAREWLSLARRTAPSALGMIREASRLASPLQPCLRDARPEHFLFEGDRVTGLVDFGAMDVETVAADLARLLGEWLPLPAGRQLRAEGIKAYMEFKSLNPEHLLLAGAFEAAADVLIGERWIRWRFREHRRFDDQMAVADGLTRGLGRLRGLSARLG</sequence>
<keyword evidence="3" id="KW-1185">Reference proteome</keyword>
<evidence type="ECO:0000313" key="3">
    <source>
        <dbReference type="Proteomes" id="UP000186309"/>
    </source>
</evidence>
<dbReference type="KEGG" id="pbor:BSF38_01243"/>
<protein>
    <recommendedName>
        <fullName evidence="1">Aminoglycoside phosphotransferase domain-containing protein</fullName>
    </recommendedName>
</protein>
<name>A0A1U7CLJ8_9BACT</name>
<accession>A0A1U7CLJ8</accession>
<reference evidence="3" key="1">
    <citation type="submission" date="2016-12" db="EMBL/GenBank/DDBJ databases">
        <title>Comparative genomics of four Isosphaeraceae planctomycetes: a common pool of plasmids and glycoside hydrolase genes.</title>
        <authorList>
            <person name="Ivanova A."/>
        </authorList>
    </citation>
    <scope>NUCLEOTIDE SEQUENCE [LARGE SCALE GENOMIC DNA]</scope>
    <source>
        <strain evidence="3">PX4</strain>
    </source>
</reference>